<dbReference type="AlphaFoldDB" id="A0AAW0H7C2"/>
<proteinExistence type="predicted"/>
<dbReference type="Proteomes" id="UP001488838">
    <property type="component" value="Unassembled WGS sequence"/>
</dbReference>
<name>A0AAW0H7C2_MYOGA</name>
<keyword evidence="2" id="KW-1185">Reference proteome</keyword>
<dbReference type="EMBL" id="JBBHLL010000677">
    <property type="protein sequence ID" value="KAK7798624.1"/>
    <property type="molecule type" value="Genomic_DNA"/>
</dbReference>
<comment type="caution">
    <text evidence="1">The sequence shown here is derived from an EMBL/GenBank/DDBJ whole genome shotgun (WGS) entry which is preliminary data.</text>
</comment>
<gene>
    <name evidence="1" type="ORF">U0070_012853</name>
</gene>
<accession>A0AAW0H7C2</accession>
<protein>
    <submittedName>
        <fullName evidence="1">Uncharacterized protein</fullName>
    </submittedName>
</protein>
<evidence type="ECO:0000313" key="1">
    <source>
        <dbReference type="EMBL" id="KAK7798624.1"/>
    </source>
</evidence>
<organism evidence="1 2">
    <name type="scientific">Myodes glareolus</name>
    <name type="common">Bank vole</name>
    <name type="synonym">Clethrionomys glareolus</name>
    <dbReference type="NCBI Taxonomy" id="447135"/>
    <lineage>
        <taxon>Eukaryota</taxon>
        <taxon>Metazoa</taxon>
        <taxon>Chordata</taxon>
        <taxon>Craniata</taxon>
        <taxon>Vertebrata</taxon>
        <taxon>Euteleostomi</taxon>
        <taxon>Mammalia</taxon>
        <taxon>Eutheria</taxon>
        <taxon>Euarchontoglires</taxon>
        <taxon>Glires</taxon>
        <taxon>Rodentia</taxon>
        <taxon>Myomorpha</taxon>
        <taxon>Muroidea</taxon>
        <taxon>Cricetidae</taxon>
        <taxon>Arvicolinae</taxon>
        <taxon>Myodes</taxon>
    </lineage>
</organism>
<reference evidence="1 2" key="1">
    <citation type="journal article" date="2023" name="bioRxiv">
        <title>Conserved and derived expression patterns and positive selection on dental genes reveal complex evolutionary context of ever-growing rodent molars.</title>
        <authorList>
            <person name="Calamari Z.T."/>
            <person name="Song A."/>
            <person name="Cohen E."/>
            <person name="Akter M."/>
            <person name="Roy R.D."/>
            <person name="Hallikas O."/>
            <person name="Christensen M.M."/>
            <person name="Li P."/>
            <person name="Marangoni P."/>
            <person name="Jernvall J."/>
            <person name="Klein O.D."/>
        </authorList>
    </citation>
    <scope>NUCLEOTIDE SEQUENCE [LARGE SCALE GENOMIC DNA]</scope>
    <source>
        <strain evidence="1">V071</strain>
    </source>
</reference>
<sequence>MPNKLDWNCKRRRVCLPE</sequence>
<evidence type="ECO:0000313" key="2">
    <source>
        <dbReference type="Proteomes" id="UP001488838"/>
    </source>
</evidence>